<accession>A0A316DEY7</accession>
<evidence type="ECO:0000256" key="1">
    <source>
        <dbReference type="SAM" id="Phobius"/>
    </source>
</evidence>
<protein>
    <submittedName>
        <fullName evidence="2">Uncharacterized protein</fullName>
    </submittedName>
</protein>
<sequence>MTDPFEEITSLRKSHEELKQLLQKSLNQPPRWTIDSKAIAEHLSQRVPNPVDTLEQIQLVERNVRQTLNSFPKSIPIRGEFYGFTSKKTFFSYWGMLAVSMLVAFYFSFRASDDERLKEYKRLVEEFGRKNPRLANKYFGSWYERNLEQ</sequence>
<dbReference type="RefSeq" id="WP_109745658.1">
    <property type="nucleotide sequence ID" value="NZ_QGGO01000057.1"/>
</dbReference>
<proteinExistence type="predicted"/>
<feature type="transmembrane region" description="Helical" evidence="1">
    <location>
        <begin position="91"/>
        <end position="109"/>
    </location>
</feature>
<name>A0A316DEY7_9BACT</name>
<organism evidence="2 3">
    <name type="scientific">Arcicella aurantiaca</name>
    <dbReference type="NCBI Taxonomy" id="591202"/>
    <lineage>
        <taxon>Bacteria</taxon>
        <taxon>Pseudomonadati</taxon>
        <taxon>Bacteroidota</taxon>
        <taxon>Cytophagia</taxon>
        <taxon>Cytophagales</taxon>
        <taxon>Flectobacillaceae</taxon>
        <taxon>Arcicella</taxon>
    </lineage>
</organism>
<comment type="caution">
    <text evidence="2">The sequence shown here is derived from an EMBL/GenBank/DDBJ whole genome shotgun (WGS) entry which is preliminary data.</text>
</comment>
<gene>
    <name evidence="2" type="ORF">LV89_04972</name>
</gene>
<dbReference type="AlphaFoldDB" id="A0A316DEY7"/>
<keyword evidence="1" id="KW-1133">Transmembrane helix</keyword>
<reference evidence="2 3" key="1">
    <citation type="submission" date="2018-05" db="EMBL/GenBank/DDBJ databases">
        <title>Genomic Encyclopedia of Archaeal and Bacterial Type Strains, Phase II (KMG-II): from individual species to whole genera.</title>
        <authorList>
            <person name="Goeker M."/>
        </authorList>
    </citation>
    <scope>NUCLEOTIDE SEQUENCE [LARGE SCALE GENOMIC DNA]</scope>
    <source>
        <strain evidence="2 3">DSM 22214</strain>
    </source>
</reference>
<keyword evidence="1" id="KW-0472">Membrane</keyword>
<keyword evidence="1" id="KW-0812">Transmembrane</keyword>
<evidence type="ECO:0000313" key="2">
    <source>
        <dbReference type="EMBL" id="PWK15749.1"/>
    </source>
</evidence>
<keyword evidence="3" id="KW-1185">Reference proteome</keyword>
<dbReference type="EMBL" id="QGGO01000057">
    <property type="protein sequence ID" value="PWK15749.1"/>
    <property type="molecule type" value="Genomic_DNA"/>
</dbReference>
<evidence type="ECO:0000313" key="3">
    <source>
        <dbReference type="Proteomes" id="UP000245489"/>
    </source>
</evidence>
<dbReference type="Proteomes" id="UP000245489">
    <property type="component" value="Unassembled WGS sequence"/>
</dbReference>